<sequence>MMTPIGMSLCPKSLSAQTSIVTIRSALAVQRMRFGGTLAETTLVEETLDLKTLAAQRLIVTTLTPQAFVQRTRSVGVLAVKTLIGKSLDIHFHTARILTPVVETLVRKMRDAKIPVTTIHSGGISTAKSFAR</sequence>
<dbReference type="Proteomes" id="UP000053831">
    <property type="component" value="Unassembled WGS sequence"/>
</dbReference>
<gene>
    <name evidence="1" type="ORF">ESCO_002570</name>
</gene>
<accession>A0A0N0RT26</accession>
<dbReference type="AlphaFoldDB" id="A0A0N0RT26"/>
<evidence type="ECO:0000313" key="2">
    <source>
        <dbReference type="Proteomes" id="UP000053831"/>
    </source>
</evidence>
<organism evidence="1 2">
    <name type="scientific">Escovopsis weberi</name>
    <dbReference type="NCBI Taxonomy" id="150374"/>
    <lineage>
        <taxon>Eukaryota</taxon>
        <taxon>Fungi</taxon>
        <taxon>Dikarya</taxon>
        <taxon>Ascomycota</taxon>
        <taxon>Pezizomycotina</taxon>
        <taxon>Sordariomycetes</taxon>
        <taxon>Hypocreomycetidae</taxon>
        <taxon>Hypocreales</taxon>
        <taxon>Hypocreaceae</taxon>
        <taxon>Escovopsis</taxon>
    </lineage>
</organism>
<dbReference type="EMBL" id="LGSR01000022">
    <property type="protein sequence ID" value="KOS17895.1"/>
    <property type="molecule type" value="Genomic_DNA"/>
</dbReference>
<reference evidence="1 2" key="1">
    <citation type="submission" date="2015-07" db="EMBL/GenBank/DDBJ databases">
        <title>The genome of the fungus Escovopsis weberi, a specialized disease agent of ant agriculture.</title>
        <authorList>
            <person name="de Man T.J."/>
            <person name="Stajich J.E."/>
            <person name="Kubicek C.P."/>
            <person name="Chenthamara K."/>
            <person name="Atanasova L."/>
            <person name="Druzhinina I.S."/>
            <person name="Birnbaum S."/>
            <person name="Barribeau S.M."/>
            <person name="Teiling C."/>
            <person name="Suen G."/>
            <person name="Currie C."/>
            <person name="Gerardo N.M."/>
        </authorList>
    </citation>
    <scope>NUCLEOTIDE SEQUENCE [LARGE SCALE GENOMIC DNA]</scope>
</reference>
<keyword evidence="2" id="KW-1185">Reference proteome</keyword>
<protein>
    <submittedName>
        <fullName evidence="1">Uncharacterized protein</fullName>
    </submittedName>
</protein>
<name>A0A0N0RT26_ESCWE</name>
<evidence type="ECO:0000313" key="1">
    <source>
        <dbReference type="EMBL" id="KOS17895.1"/>
    </source>
</evidence>
<comment type="caution">
    <text evidence="1">The sequence shown here is derived from an EMBL/GenBank/DDBJ whole genome shotgun (WGS) entry which is preliminary data.</text>
</comment>
<proteinExistence type="predicted"/>